<dbReference type="Proteomes" id="UP000035680">
    <property type="component" value="Unassembled WGS sequence"/>
</dbReference>
<name>A0A0K0FEV5_STRVS</name>
<accession>A0A0K0FEV5</accession>
<evidence type="ECO:0000313" key="2">
    <source>
        <dbReference type="Proteomes" id="UP000035680"/>
    </source>
</evidence>
<evidence type="ECO:0000313" key="3">
    <source>
        <dbReference type="WBParaSite" id="SVE_0739400.1"/>
    </source>
</evidence>
<dbReference type="WBParaSite" id="SVE_0739400.1">
    <property type="protein sequence ID" value="SVE_0739400.1"/>
    <property type="gene ID" value="SVE_0739400"/>
</dbReference>
<organism evidence="2 3">
    <name type="scientific">Strongyloides venezuelensis</name>
    <name type="common">Threadworm</name>
    <dbReference type="NCBI Taxonomy" id="75913"/>
    <lineage>
        <taxon>Eukaryota</taxon>
        <taxon>Metazoa</taxon>
        <taxon>Ecdysozoa</taxon>
        <taxon>Nematoda</taxon>
        <taxon>Chromadorea</taxon>
        <taxon>Rhabditida</taxon>
        <taxon>Tylenchina</taxon>
        <taxon>Panagrolaimomorpha</taxon>
        <taxon>Strongyloidoidea</taxon>
        <taxon>Strongyloididae</taxon>
        <taxon>Strongyloides</taxon>
    </lineage>
</organism>
<protein>
    <submittedName>
        <fullName evidence="3">Uncharacterized protein</fullName>
    </submittedName>
</protein>
<proteinExistence type="predicted"/>
<sequence length="67" mass="7179">MAFGSPSPFSLFNSTSLPSSSLSSEWGKKNIIIEGIRRAIPIITKPNHHLPIHIGSLTPIPGGTSER</sequence>
<reference evidence="2" key="1">
    <citation type="submission" date="2014-07" db="EMBL/GenBank/DDBJ databases">
        <authorList>
            <person name="Martin A.A"/>
            <person name="De Silva N."/>
        </authorList>
    </citation>
    <scope>NUCLEOTIDE SEQUENCE</scope>
</reference>
<keyword evidence="2" id="KW-1185">Reference proteome</keyword>
<evidence type="ECO:0000256" key="1">
    <source>
        <dbReference type="SAM" id="MobiDB-lite"/>
    </source>
</evidence>
<dbReference type="AlphaFoldDB" id="A0A0K0FEV5"/>
<reference evidence="3" key="2">
    <citation type="submission" date="2015-08" db="UniProtKB">
        <authorList>
            <consortium name="WormBaseParasite"/>
        </authorList>
    </citation>
    <scope>IDENTIFICATION</scope>
</reference>
<feature type="region of interest" description="Disordered" evidence="1">
    <location>
        <begin position="1"/>
        <end position="24"/>
    </location>
</feature>